<organism evidence="1 2">
    <name type="scientific">Sediminicola luteus</name>
    <dbReference type="NCBI Taxonomy" id="319238"/>
    <lineage>
        <taxon>Bacteria</taxon>
        <taxon>Pseudomonadati</taxon>
        <taxon>Bacteroidota</taxon>
        <taxon>Flavobacteriia</taxon>
        <taxon>Flavobacteriales</taxon>
        <taxon>Flavobacteriaceae</taxon>
        <taxon>Sediminicola</taxon>
    </lineage>
</organism>
<comment type="caution">
    <text evidence="1">The sequence shown here is derived from an EMBL/GenBank/DDBJ whole genome shotgun (WGS) entry which is preliminary data.</text>
</comment>
<keyword evidence="2" id="KW-1185">Reference proteome</keyword>
<gene>
    <name evidence="1" type="ORF">B7P33_02125</name>
</gene>
<evidence type="ECO:0000313" key="1">
    <source>
        <dbReference type="EMBL" id="PCE66119.1"/>
    </source>
</evidence>
<protein>
    <submittedName>
        <fullName evidence="1">Uncharacterized protein</fullName>
    </submittedName>
</protein>
<dbReference type="AlphaFoldDB" id="A0A2A4GAY2"/>
<accession>A0A2A4GAY2</accession>
<evidence type="ECO:0000313" key="2">
    <source>
        <dbReference type="Proteomes" id="UP000219559"/>
    </source>
</evidence>
<dbReference type="EMBL" id="NBWU01000001">
    <property type="protein sequence ID" value="PCE66119.1"/>
    <property type="molecule type" value="Genomic_DNA"/>
</dbReference>
<dbReference type="Proteomes" id="UP000219559">
    <property type="component" value="Unassembled WGS sequence"/>
</dbReference>
<proteinExistence type="predicted"/>
<reference evidence="1 2" key="1">
    <citation type="submission" date="2017-04" db="EMBL/GenBank/DDBJ databases">
        <title>A new member of the family Flavobacteriaceae isolated from ascidians.</title>
        <authorList>
            <person name="Chen L."/>
        </authorList>
    </citation>
    <scope>NUCLEOTIDE SEQUENCE [LARGE SCALE GENOMIC DNA]</scope>
    <source>
        <strain evidence="1 2">HQA918</strain>
    </source>
</reference>
<sequence length="64" mass="6994">MGSPDASGPHKVHGSAELRGFFYVEGSGFTEIPRPPKVQGLEERQGLYLCPVMCTWGFRGTVPK</sequence>
<name>A0A2A4GAY2_9FLAO</name>